<dbReference type="EC" id="2.7.13.3" evidence="2"/>
<feature type="domain" description="Response regulatory" evidence="11">
    <location>
        <begin position="999"/>
        <end position="1114"/>
    </location>
</feature>
<dbReference type="SUPFAM" id="SSF46689">
    <property type="entry name" value="Homeodomain-like"/>
    <property type="match status" value="1"/>
</dbReference>
<dbReference type="InterPro" id="IPR003594">
    <property type="entry name" value="HATPase_dom"/>
</dbReference>
<dbReference type="InterPro" id="IPR015943">
    <property type="entry name" value="WD40/YVTN_repeat-like_dom_sf"/>
</dbReference>
<dbReference type="FunFam" id="3.40.50.2300:FF:000138">
    <property type="entry name" value="Two-component system sensor histidine kinase/response regulator"/>
    <property type="match status" value="1"/>
</dbReference>
<dbReference type="InterPro" id="IPR004358">
    <property type="entry name" value="Sig_transdc_His_kin-like_C"/>
</dbReference>
<dbReference type="FunFam" id="1.10.287.130:FF:000045">
    <property type="entry name" value="Two-component system sensor histidine kinase/response regulator"/>
    <property type="match status" value="1"/>
</dbReference>
<keyword evidence="12" id="KW-0418">Kinase</keyword>
<feature type="domain" description="Histidine kinase" evidence="10">
    <location>
        <begin position="733"/>
        <end position="956"/>
    </location>
</feature>
<evidence type="ECO:0000256" key="1">
    <source>
        <dbReference type="ARBA" id="ARBA00000085"/>
    </source>
</evidence>
<dbReference type="GO" id="GO:0043565">
    <property type="term" value="F:sequence-specific DNA binding"/>
    <property type="evidence" value="ECO:0007669"/>
    <property type="project" value="InterPro"/>
</dbReference>
<evidence type="ECO:0000256" key="8">
    <source>
        <dbReference type="SAM" id="Phobius"/>
    </source>
</evidence>
<evidence type="ECO:0000256" key="7">
    <source>
        <dbReference type="PROSITE-ProRule" id="PRU00169"/>
    </source>
</evidence>
<dbReference type="FunFam" id="2.60.40.10:FF:000791">
    <property type="entry name" value="Two-component system sensor histidine kinase/response regulator"/>
    <property type="match status" value="1"/>
</dbReference>
<dbReference type="PATRIC" id="fig|1492738.3.peg.1227"/>
<dbReference type="InterPro" id="IPR013783">
    <property type="entry name" value="Ig-like_fold"/>
</dbReference>
<dbReference type="PANTHER" id="PTHR43547">
    <property type="entry name" value="TWO-COMPONENT HISTIDINE KINASE"/>
    <property type="match status" value="1"/>
</dbReference>
<keyword evidence="8" id="KW-0472">Membrane</keyword>
<keyword evidence="3 7" id="KW-0597">Phosphoprotein</keyword>
<dbReference type="PROSITE" id="PS01124">
    <property type="entry name" value="HTH_ARAC_FAMILY_2"/>
    <property type="match status" value="1"/>
</dbReference>
<gene>
    <name evidence="12" type="ORF">FEM21_12340</name>
</gene>
<evidence type="ECO:0000259" key="11">
    <source>
        <dbReference type="PROSITE" id="PS50110"/>
    </source>
</evidence>
<dbReference type="SUPFAM" id="SSF52172">
    <property type="entry name" value="CheY-like"/>
    <property type="match status" value="1"/>
</dbReference>
<dbReference type="EMBL" id="JNCA01000011">
    <property type="protein sequence ID" value="KDN55632.1"/>
    <property type="molecule type" value="Genomic_DNA"/>
</dbReference>
<keyword evidence="13" id="KW-1185">Reference proteome</keyword>
<dbReference type="PROSITE" id="PS50110">
    <property type="entry name" value="RESPONSE_REGULATORY"/>
    <property type="match status" value="1"/>
</dbReference>
<dbReference type="Pfam" id="PF00072">
    <property type="entry name" value="Response_reg"/>
    <property type="match status" value="1"/>
</dbReference>
<evidence type="ECO:0000256" key="3">
    <source>
        <dbReference type="ARBA" id="ARBA00022553"/>
    </source>
</evidence>
<feature type="transmembrane region" description="Helical" evidence="8">
    <location>
        <begin position="683"/>
        <end position="703"/>
    </location>
</feature>
<feature type="modified residue" description="4-aspartylphosphate" evidence="7">
    <location>
        <position position="1047"/>
    </location>
</feature>
<dbReference type="STRING" id="1492738.FEM21_12340"/>
<reference evidence="12 13" key="1">
    <citation type="submission" date="2014-05" db="EMBL/GenBank/DDBJ databases">
        <title>Genome Sequence of Flavobacterium sp. EM1321.</title>
        <authorList>
            <person name="Shin S.-K."/>
            <person name="Yi H."/>
        </authorList>
    </citation>
    <scope>NUCLEOTIDE SEQUENCE [LARGE SCALE GENOMIC DNA]</scope>
    <source>
        <strain evidence="12 13">EM1321</strain>
    </source>
</reference>
<dbReference type="PROSITE" id="PS00041">
    <property type="entry name" value="HTH_ARAC_FAMILY_1"/>
    <property type="match status" value="1"/>
</dbReference>
<proteinExistence type="predicted"/>
<dbReference type="Gene3D" id="1.10.10.60">
    <property type="entry name" value="Homeodomain-like"/>
    <property type="match status" value="2"/>
</dbReference>
<dbReference type="SMART" id="SM00342">
    <property type="entry name" value="HTH_ARAC"/>
    <property type="match status" value="1"/>
</dbReference>
<feature type="transmembrane region" description="Helical" evidence="8">
    <location>
        <begin position="12"/>
        <end position="35"/>
    </location>
</feature>
<dbReference type="SMART" id="SM00448">
    <property type="entry name" value="REC"/>
    <property type="match status" value="1"/>
</dbReference>
<dbReference type="Pfam" id="PF07495">
    <property type="entry name" value="Y_Y_Y"/>
    <property type="match status" value="1"/>
</dbReference>
<dbReference type="SMART" id="SM00388">
    <property type="entry name" value="HisKA"/>
    <property type="match status" value="1"/>
</dbReference>
<dbReference type="InterPro" id="IPR003661">
    <property type="entry name" value="HisK_dim/P_dom"/>
</dbReference>
<dbReference type="InterPro" id="IPR011110">
    <property type="entry name" value="Reg_prop"/>
</dbReference>
<keyword evidence="5" id="KW-0238">DNA-binding</keyword>
<evidence type="ECO:0000259" key="10">
    <source>
        <dbReference type="PROSITE" id="PS50109"/>
    </source>
</evidence>
<dbReference type="SUPFAM" id="SSF63829">
    <property type="entry name" value="Calcium-dependent phosphotriesterase"/>
    <property type="match status" value="1"/>
</dbReference>
<dbReference type="eggNOG" id="COG5002">
    <property type="taxonomic scope" value="Bacteria"/>
</dbReference>
<dbReference type="OrthoDB" id="1522078at2"/>
<dbReference type="Pfam" id="PF02518">
    <property type="entry name" value="HATPase_c"/>
    <property type="match status" value="1"/>
</dbReference>
<dbReference type="InterPro" id="IPR001789">
    <property type="entry name" value="Sig_transdc_resp-reg_receiver"/>
</dbReference>
<dbReference type="Gene3D" id="2.60.40.10">
    <property type="entry name" value="Immunoglobulins"/>
    <property type="match status" value="1"/>
</dbReference>
<dbReference type="InterPro" id="IPR011123">
    <property type="entry name" value="Y_Y_Y"/>
</dbReference>
<evidence type="ECO:0000256" key="4">
    <source>
        <dbReference type="ARBA" id="ARBA00023015"/>
    </source>
</evidence>
<evidence type="ECO:0000256" key="5">
    <source>
        <dbReference type="ARBA" id="ARBA00023125"/>
    </source>
</evidence>
<organism evidence="12 13">
    <name type="scientific">Flavobacterium seoulense</name>
    <dbReference type="NCBI Taxonomy" id="1492738"/>
    <lineage>
        <taxon>Bacteria</taxon>
        <taxon>Pseudomonadati</taxon>
        <taxon>Bacteroidota</taxon>
        <taxon>Flavobacteriia</taxon>
        <taxon>Flavobacteriales</taxon>
        <taxon>Flavobacteriaceae</taxon>
        <taxon>Flavobacterium</taxon>
    </lineage>
</organism>
<name>A0A066WNM1_9FLAO</name>
<dbReference type="InterPro" id="IPR005467">
    <property type="entry name" value="His_kinase_dom"/>
</dbReference>
<dbReference type="AlphaFoldDB" id="A0A066WNM1"/>
<dbReference type="Gene3D" id="1.10.287.130">
    <property type="match status" value="1"/>
</dbReference>
<protein>
    <recommendedName>
        <fullName evidence="2">histidine kinase</fullName>
        <ecNumber evidence="2">2.7.13.3</ecNumber>
    </recommendedName>
</protein>
<evidence type="ECO:0000313" key="13">
    <source>
        <dbReference type="Proteomes" id="UP000027064"/>
    </source>
</evidence>
<keyword evidence="6" id="KW-0804">Transcription</keyword>
<dbReference type="SUPFAM" id="SSF101898">
    <property type="entry name" value="NHL repeat"/>
    <property type="match status" value="1"/>
</dbReference>
<keyword evidence="8" id="KW-0812">Transmembrane</keyword>
<keyword evidence="12" id="KW-0808">Transferase</keyword>
<feature type="domain" description="HTH araC/xylS-type" evidence="9">
    <location>
        <begin position="1146"/>
        <end position="1245"/>
    </location>
</feature>
<dbReference type="InterPro" id="IPR036097">
    <property type="entry name" value="HisK_dim/P_sf"/>
</dbReference>
<evidence type="ECO:0000313" key="12">
    <source>
        <dbReference type="EMBL" id="KDN55632.1"/>
    </source>
</evidence>
<dbReference type="CDD" id="cd00082">
    <property type="entry name" value="HisKA"/>
    <property type="match status" value="1"/>
</dbReference>
<dbReference type="SUPFAM" id="SSF47384">
    <property type="entry name" value="Homodimeric domain of signal transducing histidine kinase"/>
    <property type="match status" value="1"/>
</dbReference>
<dbReference type="InterPro" id="IPR018060">
    <property type="entry name" value="HTH_AraC"/>
</dbReference>
<dbReference type="Pfam" id="PF07494">
    <property type="entry name" value="Reg_prop"/>
    <property type="match status" value="5"/>
</dbReference>
<dbReference type="GO" id="GO:0003700">
    <property type="term" value="F:DNA-binding transcription factor activity"/>
    <property type="evidence" value="ECO:0007669"/>
    <property type="project" value="InterPro"/>
</dbReference>
<dbReference type="InterPro" id="IPR009057">
    <property type="entry name" value="Homeodomain-like_sf"/>
</dbReference>
<keyword evidence="4" id="KW-0805">Transcription regulation</keyword>
<dbReference type="eggNOG" id="COG3292">
    <property type="taxonomic scope" value="Bacteria"/>
</dbReference>
<keyword evidence="8" id="KW-1133">Transmembrane helix</keyword>
<dbReference type="InterPro" id="IPR011006">
    <property type="entry name" value="CheY-like_superfamily"/>
</dbReference>
<dbReference type="PROSITE" id="PS50109">
    <property type="entry name" value="HIS_KIN"/>
    <property type="match status" value="1"/>
</dbReference>
<dbReference type="Pfam" id="PF00512">
    <property type="entry name" value="HisKA"/>
    <property type="match status" value="1"/>
</dbReference>
<dbReference type="InterPro" id="IPR036890">
    <property type="entry name" value="HATPase_C_sf"/>
</dbReference>
<dbReference type="SMART" id="SM00387">
    <property type="entry name" value="HATPase_c"/>
    <property type="match status" value="1"/>
</dbReference>
<dbReference type="eggNOG" id="COG0745">
    <property type="taxonomic scope" value="Bacteria"/>
</dbReference>
<dbReference type="PANTHER" id="PTHR43547:SF2">
    <property type="entry name" value="HYBRID SIGNAL TRANSDUCTION HISTIDINE KINASE C"/>
    <property type="match status" value="1"/>
</dbReference>
<evidence type="ECO:0000259" key="9">
    <source>
        <dbReference type="PROSITE" id="PS01124"/>
    </source>
</evidence>
<accession>A0A066WNM1</accession>
<dbReference type="RefSeq" id="WP_081824649.1">
    <property type="nucleotide sequence ID" value="NZ_JNCA01000011.1"/>
</dbReference>
<dbReference type="GO" id="GO:0000155">
    <property type="term" value="F:phosphorelay sensor kinase activity"/>
    <property type="evidence" value="ECO:0007669"/>
    <property type="project" value="InterPro"/>
</dbReference>
<dbReference type="Gene3D" id="3.40.50.2300">
    <property type="match status" value="1"/>
</dbReference>
<dbReference type="SUPFAM" id="SSF55874">
    <property type="entry name" value="ATPase domain of HSP90 chaperone/DNA topoisomerase II/histidine kinase"/>
    <property type="match status" value="1"/>
</dbReference>
<dbReference type="Gene3D" id="2.130.10.10">
    <property type="entry name" value="YVTN repeat-like/Quinoprotein amine dehydrogenase"/>
    <property type="match status" value="2"/>
</dbReference>
<dbReference type="InterPro" id="IPR018062">
    <property type="entry name" value="HTH_AraC-typ_CS"/>
</dbReference>
<sequence>MLYLKSEFYKPFFLYATRLKIVIGVFILANNAVILSQTSIKNFAYITSNNGLSQNTVLGIVKDKYGFMWFGTWNGLCRYDGYTFKTYLYNPTDKKSLNSNRIHNLKLDKNKNLWIRTFNDDELCRYNYEKDNFDRIARKSPDDSLFTWTDRRKHIAITNVKHKDIIWHIDISKNRLIETNSKQGTVKAYESSLDGSGGLNDAYVTDIYKDNHNILWIGTFGNGINKANLNAKPFSNYYEDSSVDGFIVDQNVTAICEDKKGDIWIGTRDEGITIIDVKNRTAKTGPAQLKKEQIRSIVCDSGGVMWIGTKEGVVSYNPYSGLFKDFSKSINSSVFSIIEDDENNLLLATWQGIYKYVISSNRFVSYPSANFLLHPHTRVIMKDRKGRIWVGCEGAYGNEGGISVLKPISGKDGFKLENHFVHNENKKSISDNRINCIYEDKEGVIWIGTGNGLDRYDSKNKSFTNISSSIIQFPKSSISAILEDNKGNLWISHKKGISQLNKKNYDVRTYTLQDGLQSNEFSSGAAFKSSLKDKLYFGGNNGLSAFDPDEILAEKTLPQTVLTELQILNKSVAINEEINGRVLLKKPLYLTKSIELRNQDKSISIEFAALHYSNPQANKYAYKLEGFDKEWVYTDAKRRFASYSNLDAGNYVFKVISSNSDGVWNKIPASLEIIVKPPFWASIWAYIFYVLLVVAILYVYHIYSTKLANLKSKLAYEAFLHEQEQNKLQFFTNISHEIKTPLTLILAPLERLLDILKENKTAHSQLQTIKMSGDRLLKLVNQLLDFRKLETGNFNLDFCNNDIIALLQRTLKTFEDTAKLQGIHLKLEANTDHFVFVYDEDKIEKVLYNLLSNALKFTPDSGIITIRFSTVKDNNNGFAVIEVINQGISVIEEEDLDVIFQPFHQGKKNNSGGTGLGLAFTKGLVEQHGGVINVSSIKNNAENCLTTFKVMLPLQQENIDFKTNSEINDVENVVLNQYDNFENFITDENPKKTLVRKHTLLIVEDNNELRTYLKEYFSEFYFVIEASNGKDGFDVASSQLPDLILSDVMMDVMDGFEFCSLIKTNIKTSHIPVILLTAQTPLESEIQGIETGADAYMTKPFNLALLEARIKNLLISRSKLKERYRKEISLKPTDEQPQSADEKLLQKLLAFIEENLSNSELGVEEICIGVGVSRSQLYRKVKDLTGLSISEILKEIRLKKAQQLLTDSKFTIGEIAYRVGFSDADYFRKCFKSELGMSPTDYMKKAASK</sequence>
<evidence type="ECO:0000256" key="2">
    <source>
        <dbReference type="ARBA" id="ARBA00012438"/>
    </source>
</evidence>
<dbReference type="PRINTS" id="PR00344">
    <property type="entry name" value="BCTRLSENSOR"/>
</dbReference>
<dbReference type="Pfam" id="PF12833">
    <property type="entry name" value="HTH_18"/>
    <property type="match status" value="1"/>
</dbReference>
<comment type="caution">
    <text evidence="12">The sequence shown here is derived from an EMBL/GenBank/DDBJ whole genome shotgun (WGS) entry which is preliminary data.</text>
</comment>
<dbReference type="Gene3D" id="3.30.565.10">
    <property type="entry name" value="Histidine kinase-like ATPase, C-terminal domain"/>
    <property type="match status" value="1"/>
</dbReference>
<evidence type="ECO:0000256" key="6">
    <source>
        <dbReference type="ARBA" id="ARBA00023163"/>
    </source>
</evidence>
<comment type="catalytic activity">
    <reaction evidence="1">
        <text>ATP + protein L-histidine = ADP + protein N-phospho-L-histidine.</text>
        <dbReference type="EC" id="2.7.13.3"/>
    </reaction>
</comment>
<dbReference type="Proteomes" id="UP000027064">
    <property type="component" value="Unassembled WGS sequence"/>
</dbReference>